<evidence type="ECO:0000313" key="2">
    <source>
        <dbReference type="EMBL" id="JAD25739.1"/>
    </source>
</evidence>
<protein>
    <submittedName>
        <fullName evidence="2">Uncharacterized protein</fullName>
    </submittedName>
</protein>
<organism evidence="2">
    <name type="scientific">Arundo donax</name>
    <name type="common">Giant reed</name>
    <name type="synonym">Donax arundinaceus</name>
    <dbReference type="NCBI Taxonomy" id="35708"/>
    <lineage>
        <taxon>Eukaryota</taxon>
        <taxon>Viridiplantae</taxon>
        <taxon>Streptophyta</taxon>
        <taxon>Embryophyta</taxon>
        <taxon>Tracheophyta</taxon>
        <taxon>Spermatophyta</taxon>
        <taxon>Magnoliopsida</taxon>
        <taxon>Liliopsida</taxon>
        <taxon>Poales</taxon>
        <taxon>Poaceae</taxon>
        <taxon>PACMAD clade</taxon>
        <taxon>Arundinoideae</taxon>
        <taxon>Arundineae</taxon>
        <taxon>Arundo</taxon>
    </lineage>
</organism>
<sequence length="30" mass="3526">MCRRVSEAQLKSEAGRRRSSSHWRFTKTSS</sequence>
<reference evidence="2" key="1">
    <citation type="submission" date="2014-09" db="EMBL/GenBank/DDBJ databases">
        <authorList>
            <person name="Magalhaes I.L.F."/>
            <person name="Oliveira U."/>
            <person name="Santos F.R."/>
            <person name="Vidigal T.H.D.A."/>
            <person name="Brescovit A.D."/>
            <person name="Santos A.J."/>
        </authorList>
    </citation>
    <scope>NUCLEOTIDE SEQUENCE</scope>
    <source>
        <tissue evidence="2">Shoot tissue taken approximately 20 cm above the soil surface</tissue>
    </source>
</reference>
<dbReference type="EMBL" id="GBRH01272156">
    <property type="protein sequence ID" value="JAD25739.1"/>
    <property type="molecule type" value="Transcribed_RNA"/>
</dbReference>
<evidence type="ECO:0000256" key="1">
    <source>
        <dbReference type="SAM" id="MobiDB-lite"/>
    </source>
</evidence>
<feature type="region of interest" description="Disordered" evidence="1">
    <location>
        <begin position="1"/>
        <end position="30"/>
    </location>
</feature>
<dbReference type="AlphaFoldDB" id="A0A0A8YH51"/>
<feature type="compositionally biased region" description="Basic residues" evidence="1">
    <location>
        <begin position="17"/>
        <end position="30"/>
    </location>
</feature>
<accession>A0A0A8YH51</accession>
<reference evidence="2" key="2">
    <citation type="journal article" date="2015" name="Data Brief">
        <title>Shoot transcriptome of the giant reed, Arundo donax.</title>
        <authorList>
            <person name="Barrero R.A."/>
            <person name="Guerrero F.D."/>
            <person name="Moolhuijzen P."/>
            <person name="Goolsby J.A."/>
            <person name="Tidwell J."/>
            <person name="Bellgard S.E."/>
            <person name="Bellgard M.I."/>
        </authorList>
    </citation>
    <scope>NUCLEOTIDE SEQUENCE</scope>
    <source>
        <tissue evidence="2">Shoot tissue taken approximately 20 cm above the soil surface</tissue>
    </source>
</reference>
<name>A0A0A8YH51_ARUDO</name>
<proteinExistence type="predicted"/>